<evidence type="ECO:0000313" key="2">
    <source>
        <dbReference type="Proteomes" id="UP001060215"/>
    </source>
</evidence>
<comment type="caution">
    <text evidence="1">The sequence shown here is derived from an EMBL/GenBank/DDBJ whole genome shotgun (WGS) entry which is preliminary data.</text>
</comment>
<accession>A0ACC0HI91</accession>
<keyword evidence="2" id="KW-1185">Reference proteome</keyword>
<proteinExistence type="predicted"/>
<evidence type="ECO:0000313" key="1">
    <source>
        <dbReference type="EMBL" id="KAI8013015.1"/>
    </source>
</evidence>
<name>A0ACC0HI91_9ERIC</name>
<protein>
    <submittedName>
        <fullName evidence="1">Growth-regulating factor 6</fullName>
    </submittedName>
</protein>
<sequence length="559" mass="60095">MDLGMVGFDGLVGSDSCFGSSLSSDPDSTKQKWYGSGRFLGQERSAPASEDEWRTLKVAKTDDFSASKAMLSQQRGSLLRSNGSSLLSDGQHMLSFSSPNSQSVTLPHYHQSSSSNSRTTGYGSGGGGCLNLASMHGVLMGVRGPFTPSQWMELEHQALIYKYITANMPIPHNLLIPIRKALDSAGFSSFTRPSTLGWGAFHLGFSNNTDPEPGRCRRTDGKKWRCSRDAVADQKYCERHMNRGRHRSRKPVEGQSGHSVSGPTTTTTVKLASSTSAALVVPGGGTTNSLGLSHHPQLKNLQPGAPNSCASTPHINSRFFLNNENVGETIQGATDLSMLSPAISLKPNQFSVPKQQNPYEQSSRSEFGSVCSDSLLNPLHKSTTLNNCRNYSSPRNLNDGESESQHSVHQFMDDWHKTQLSISIPVDASDFMSSTSSPANEKLALSPLRLSRELDSTQMGLGLGNVTNEPNQRQANWIPISWETSMGGPLGEVLHSTSGSVGDCNRSSALNLMTKGWDNSPRLASSPTGVLQKMTFGSLSNSSAGSSPRAENLGGLVHI</sequence>
<gene>
    <name evidence="1" type="ORF">LOK49_LG05G03247</name>
</gene>
<reference evidence="1 2" key="1">
    <citation type="journal article" date="2022" name="Plant J.">
        <title>Chromosome-level genome of Camellia lanceoleosa provides a valuable resource for understanding genome evolution and self-incompatibility.</title>
        <authorList>
            <person name="Gong W."/>
            <person name="Xiao S."/>
            <person name="Wang L."/>
            <person name="Liao Z."/>
            <person name="Chang Y."/>
            <person name="Mo W."/>
            <person name="Hu G."/>
            <person name="Li W."/>
            <person name="Zhao G."/>
            <person name="Zhu H."/>
            <person name="Hu X."/>
            <person name="Ji K."/>
            <person name="Xiang X."/>
            <person name="Song Q."/>
            <person name="Yuan D."/>
            <person name="Jin S."/>
            <person name="Zhang L."/>
        </authorList>
    </citation>
    <scope>NUCLEOTIDE SEQUENCE [LARGE SCALE GENOMIC DNA]</scope>
    <source>
        <strain evidence="1">SQ_2022a</strain>
    </source>
</reference>
<organism evidence="1 2">
    <name type="scientific">Camellia lanceoleosa</name>
    <dbReference type="NCBI Taxonomy" id="1840588"/>
    <lineage>
        <taxon>Eukaryota</taxon>
        <taxon>Viridiplantae</taxon>
        <taxon>Streptophyta</taxon>
        <taxon>Embryophyta</taxon>
        <taxon>Tracheophyta</taxon>
        <taxon>Spermatophyta</taxon>
        <taxon>Magnoliopsida</taxon>
        <taxon>eudicotyledons</taxon>
        <taxon>Gunneridae</taxon>
        <taxon>Pentapetalae</taxon>
        <taxon>asterids</taxon>
        <taxon>Ericales</taxon>
        <taxon>Theaceae</taxon>
        <taxon>Camellia</taxon>
    </lineage>
</organism>
<dbReference type="EMBL" id="CM045761">
    <property type="protein sequence ID" value="KAI8013015.1"/>
    <property type="molecule type" value="Genomic_DNA"/>
</dbReference>
<dbReference type="Proteomes" id="UP001060215">
    <property type="component" value="Chromosome 4"/>
</dbReference>